<keyword evidence="2" id="KW-0597">Phosphoprotein</keyword>
<dbReference type="InterPro" id="IPR009081">
    <property type="entry name" value="PP-bd_ACP"/>
</dbReference>
<dbReference type="Pfam" id="PF00550">
    <property type="entry name" value="PP-binding"/>
    <property type="match status" value="1"/>
</dbReference>
<proteinExistence type="predicted"/>
<dbReference type="InterPro" id="IPR006162">
    <property type="entry name" value="Ppantetheine_attach_site"/>
</dbReference>
<dbReference type="SMART" id="SM00823">
    <property type="entry name" value="PKS_PP"/>
    <property type="match status" value="1"/>
</dbReference>
<protein>
    <submittedName>
        <fullName evidence="4">Actinorhodin polyketide synthase acyl carrier protein</fullName>
    </submittedName>
</protein>
<dbReference type="InterPro" id="IPR020806">
    <property type="entry name" value="PKS_PP-bd"/>
</dbReference>
<dbReference type="EMBL" id="CP011497">
    <property type="protein sequence ID" value="AKJ11926.1"/>
    <property type="molecule type" value="Genomic_DNA"/>
</dbReference>
<evidence type="ECO:0000313" key="4">
    <source>
        <dbReference type="EMBL" id="AKJ11926.1"/>
    </source>
</evidence>
<organism evidence="4 5">
    <name type="scientific">Streptomyces incarnatus</name>
    <dbReference type="NCBI Taxonomy" id="665007"/>
    <lineage>
        <taxon>Bacteria</taxon>
        <taxon>Bacillati</taxon>
        <taxon>Actinomycetota</taxon>
        <taxon>Actinomycetes</taxon>
        <taxon>Kitasatosporales</taxon>
        <taxon>Streptomycetaceae</taxon>
        <taxon>Streptomyces</taxon>
    </lineage>
</organism>
<evidence type="ECO:0000256" key="1">
    <source>
        <dbReference type="ARBA" id="ARBA00022450"/>
    </source>
</evidence>
<sequence>MTARELTLDDLTRILRESAGEDEGVDLDGDILDTLFADLGYDSLALLEASSRIEREFGVKLSDDAVSEAETPRLLLAAANGALPPAARAA</sequence>
<dbReference type="PROSITE" id="PS50075">
    <property type="entry name" value="CARRIER"/>
    <property type="match status" value="1"/>
</dbReference>
<dbReference type="PROSITE" id="PS00012">
    <property type="entry name" value="PHOSPHOPANTETHEINE"/>
    <property type="match status" value="1"/>
</dbReference>
<evidence type="ECO:0000259" key="3">
    <source>
        <dbReference type="PROSITE" id="PS50075"/>
    </source>
</evidence>
<dbReference type="InterPro" id="IPR036736">
    <property type="entry name" value="ACP-like_sf"/>
</dbReference>
<evidence type="ECO:0000313" key="5">
    <source>
        <dbReference type="Proteomes" id="UP000035366"/>
    </source>
</evidence>
<dbReference type="Gene3D" id="1.10.1200.10">
    <property type="entry name" value="ACP-like"/>
    <property type="match status" value="1"/>
</dbReference>
<dbReference type="Proteomes" id="UP000035366">
    <property type="component" value="Chromosome"/>
</dbReference>
<gene>
    <name evidence="4" type="ORF">ABB07_18365</name>
</gene>
<accession>A0ABN4GN22</accession>
<feature type="domain" description="Carrier" evidence="3">
    <location>
        <begin position="5"/>
        <end position="83"/>
    </location>
</feature>
<keyword evidence="1" id="KW-0596">Phosphopantetheine</keyword>
<dbReference type="SUPFAM" id="SSF47336">
    <property type="entry name" value="ACP-like"/>
    <property type="match status" value="1"/>
</dbReference>
<name>A0ABN4GN22_9ACTN</name>
<dbReference type="RefSeq" id="WP_208899763.1">
    <property type="nucleotide sequence ID" value="NZ_CP011497.1"/>
</dbReference>
<reference evidence="4 5" key="1">
    <citation type="journal article" date="2015" name="ISME J.">
        <title>Draft Genome Sequence of Streptomyces incarnatus NRRL8089, which Produces the Nucleoside Antibiotic Sinefungin.</title>
        <authorList>
            <person name="Oshima K."/>
            <person name="Hattori M."/>
            <person name="Shimizu H."/>
            <person name="Fukuda K."/>
            <person name="Nemoto M."/>
            <person name="Inagaki K."/>
            <person name="Tamura T."/>
        </authorList>
    </citation>
    <scope>NUCLEOTIDE SEQUENCE [LARGE SCALE GENOMIC DNA]</scope>
    <source>
        <strain evidence="4 5">NRRL 8089</strain>
    </source>
</reference>
<keyword evidence="5" id="KW-1185">Reference proteome</keyword>
<evidence type="ECO:0000256" key="2">
    <source>
        <dbReference type="ARBA" id="ARBA00022553"/>
    </source>
</evidence>